<feature type="domain" description="Coenzyme F420 hydrogenase/dehydrogenase beta subunit N-terminal" evidence="2">
    <location>
        <begin position="10"/>
        <end position="76"/>
    </location>
</feature>
<keyword evidence="1" id="KW-0812">Transmembrane</keyword>
<evidence type="ECO:0000313" key="5">
    <source>
        <dbReference type="Proteomes" id="UP001196765"/>
    </source>
</evidence>
<protein>
    <submittedName>
        <fullName evidence="4">Coenzyme F420 hydrogenase/dehydrogenase, beta subunit C-terminal domain</fullName>
    </submittedName>
</protein>
<evidence type="ECO:0000256" key="1">
    <source>
        <dbReference type="SAM" id="Phobius"/>
    </source>
</evidence>
<proteinExistence type="predicted"/>
<dbReference type="RefSeq" id="WP_217745220.1">
    <property type="nucleotide sequence ID" value="NZ_JAHOEI010000064.1"/>
</dbReference>
<feature type="domain" description="Coenzyme F420 hydrogenase/dehydrogenase beta subunit C-terminal" evidence="3">
    <location>
        <begin position="95"/>
        <end position="250"/>
    </location>
</feature>
<dbReference type="Pfam" id="PF04422">
    <property type="entry name" value="FrhB_FdhB_N"/>
    <property type="match status" value="1"/>
</dbReference>
<sequence length="317" mass="36398">MQKLTEPRFYIGHAVSENIRYKSSSGGIGTALIKYLMQTGKYGTCLTFKFNEITSKYEPLMIHSFEDYNICGSIYQDTDTVKFVRDNLAEIKSGIIITCLPCQVGVIRHILNQHNIKSFIISFCCSGQMKVQGTWCYYKFLGIKKKSVVNLQYRGNGWPSGIQITLKNGTIIKRKNWSYPWNLIHQSLLFRPKRCLSCSFKTVSICDVSLADPWLKEYETDTIGNTLVIVNSIQGAMVIENMMYNNNISCVTSDEETYIRSQKGTIESKKENKNRLRYNKMISVLASSPTYMFIVTIHPLLMKLHNRLMSKISLYLQ</sequence>
<gene>
    <name evidence="4" type="ORF">KSW82_13025</name>
</gene>
<name>A0AAW4N4L5_9BACT</name>
<accession>A0AAW4N4L5</accession>
<reference evidence="4" key="1">
    <citation type="submission" date="2021-06" db="EMBL/GenBank/DDBJ databases">
        <title>Collection of gut derived symbiotic bacterial strains cultured from healthy donors.</title>
        <authorList>
            <person name="Lin H."/>
            <person name="Littmann E."/>
            <person name="Pamer E.G."/>
        </authorList>
    </citation>
    <scope>NUCLEOTIDE SEQUENCE</scope>
    <source>
        <strain evidence="4">MSK.21.74</strain>
    </source>
</reference>
<dbReference type="InterPro" id="IPR007525">
    <property type="entry name" value="FrhB_FdhB_C"/>
</dbReference>
<dbReference type="EMBL" id="JAHOEI010000064">
    <property type="protein sequence ID" value="MBV3388658.1"/>
    <property type="molecule type" value="Genomic_DNA"/>
</dbReference>
<keyword evidence="1" id="KW-0472">Membrane</keyword>
<dbReference type="InterPro" id="IPR007516">
    <property type="entry name" value="Co_F420_Hydgase/DH_bsu_N"/>
</dbReference>
<evidence type="ECO:0000313" key="4">
    <source>
        <dbReference type="EMBL" id="MBV3388658.1"/>
    </source>
</evidence>
<dbReference type="AlphaFoldDB" id="A0AAW4N4L5"/>
<organism evidence="4 5">
    <name type="scientific">Segatella copri</name>
    <dbReference type="NCBI Taxonomy" id="165179"/>
    <lineage>
        <taxon>Bacteria</taxon>
        <taxon>Pseudomonadati</taxon>
        <taxon>Bacteroidota</taxon>
        <taxon>Bacteroidia</taxon>
        <taxon>Bacteroidales</taxon>
        <taxon>Prevotellaceae</taxon>
        <taxon>Segatella</taxon>
    </lineage>
</organism>
<evidence type="ECO:0000259" key="2">
    <source>
        <dbReference type="Pfam" id="PF04422"/>
    </source>
</evidence>
<evidence type="ECO:0000259" key="3">
    <source>
        <dbReference type="Pfam" id="PF04432"/>
    </source>
</evidence>
<dbReference type="Proteomes" id="UP001196765">
    <property type="component" value="Unassembled WGS sequence"/>
</dbReference>
<dbReference type="Pfam" id="PF04432">
    <property type="entry name" value="FrhB_FdhB_C"/>
    <property type="match status" value="1"/>
</dbReference>
<feature type="transmembrane region" description="Helical" evidence="1">
    <location>
        <begin position="281"/>
        <end position="301"/>
    </location>
</feature>
<comment type="caution">
    <text evidence="4">The sequence shown here is derived from an EMBL/GenBank/DDBJ whole genome shotgun (WGS) entry which is preliminary data.</text>
</comment>
<keyword evidence="1" id="KW-1133">Transmembrane helix</keyword>